<feature type="signal peptide" evidence="1">
    <location>
        <begin position="1"/>
        <end position="23"/>
    </location>
</feature>
<evidence type="ECO:0000313" key="3">
    <source>
        <dbReference type="Proteomes" id="UP001556220"/>
    </source>
</evidence>
<comment type="caution">
    <text evidence="2">The sequence shown here is derived from an EMBL/GenBank/DDBJ whole genome shotgun (WGS) entry which is preliminary data.</text>
</comment>
<dbReference type="PROSITE" id="PS51257">
    <property type="entry name" value="PROKAR_LIPOPROTEIN"/>
    <property type="match status" value="1"/>
</dbReference>
<name>A0ABV3QD52_9GAMM</name>
<dbReference type="RefSeq" id="WP_367853843.1">
    <property type="nucleotide sequence ID" value="NZ_JBFOHK010000002.1"/>
</dbReference>
<accession>A0ABV3QD52</accession>
<gene>
    <name evidence="2" type="ORF">ABQJ54_08395</name>
</gene>
<feature type="chain" id="PRO_5046082954" description="Lipoprotein" evidence="1">
    <location>
        <begin position="24"/>
        <end position="179"/>
    </location>
</feature>
<evidence type="ECO:0000313" key="2">
    <source>
        <dbReference type="EMBL" id="MEW9571769.1"/>
    </source>
</evidence>
<keyword evidence="3" id="KW-1185">Reference proteome</keyword>
<organism evidence="2 3">
    <name type="scientific">Rhodanobacter lycopersici</name>
    <dbReference type="NCBI Taxonomy" id="3162487"/>
    <lineage>
        <taxon>Bacteria</taxon>
        <taxon>Pseudomonadati</taxon>
        <taxon>Pseudomonadota</taxon>
        <taxon>Gammaproteobacteria</taxon>
        <taxon>Lysobacterales</taxon>
        <taxon>Rhodanobacteraceae</taxon>
        <taxon>Rhodanobacter</taxon>
    </lineage>
</organism>
<proteinExistence type="predicted"/>
<dbReference type="EMBL" id="JBFOHK010000002">
    <property type="protein sequence ID" value="MEW9571769.1"/>
    <property type="molecule type" value="Genomic_DNA"/>
</dbReference>
<reference evidence="2 3" key="1">
    <citation type="submission" date="2024-06" db="EMBL/GenBank/DDBJ databases">
        <authorList>
            <person name="Woo H."/>
        </authorList>
    </citation>
    <scope>NUCLEOTIDE SEQUENCE [LARGE SCALE GENOMIC DNA]</scope>
    <source>
        <strain evidence="2 3">Si-c</strain>
    </source>
</reference>
<protein>
    <recommendedName>
        <fullName evidence="4">Lipoprotein</fullName>
    </recommendedName>
</protein>
<evidence type="ECO:0008006" key="4">
    <source>
        <dbReference type="Google" id="ProtNLM"/>
    </source>
</evidence>
<keyword evidence="1" id="KW-0732">Signal</keyword>
<dbReference type="Proteomes" id="UP001556220">
    <property type="component" value="Unassembled WGS sequence"/>
</dbReference>
<evidence type="ECO:0000256" key="1">
    <source>
        <dbReference type="SAM" id="SignalP"/>
    </source>
</evidence>
<sequence length="179" mass="18985">MVARKRLLLPGLLGLGVAGCATVAKPPAKAPNEGSTSYHMVDDGHMAHYPLALGDVAIGGKPFQRVLPTYPPTLLAACPPVVDVQVQVIVGTTGRASEVRRYPAADNTAAPIPPQFFDAARAAVMQWQFIPLQISHWAADADGNTHEVDSDTKPFSLVYAFRFECHAGKATVSSASAEH</sequence>